<dbReference type="Gene3D" id="2.20.70.10">
    <property type="match status" value="1"/>
</dbReference>
<evidence type="ECO:0000259" key="1">
    <source>
        <dbReference type="PROSITE" id="PS51462"/>
    </source>
</evidence>
<evidence type="ECO:0000313" key="2">
    <source>
        <dbReference type="EMBL" id="AUN94388.1"/>
    </source>
</evidence>
<accession>A0A2I6S553</accession>
<dbReference type="Gene3D" id="3.90.79.10">
    <property type="entry name" value="Nucleoside Triphosphate Pyrophosphohydrolase"/>
    <property type="match status" value="1"/>
</dbReference>
<dbReference type="PANTHER" id="PTHR43222">
    <property type="entry name" value="NUDIX HYDROLASE 23"/>
    <property type="match status" value="1"/>
</dbReference>
<proteinExistence type="predicted"/>
<sequence length="183" mass="20502">MKFCSHCAHPVDWRVPAGDTLPRHVCANCDTVHYVNPKLVVGAIVEYNERVLLCRRAIEPRLGFWTLPAGFMENGESTAEGAARETLEEACAHIEVSELFTLIDVPHINQVHLIFRARLIGSEYAAGDESLEVALVAEHEIPWDELAFRTNSLALRHYFDDRRAGRFGFHRCTLGPAPQPVDG</sequence>
<dbReference type="CDD" id="cd04511">
    <property type="entry name" value="NUDIX_Hydrolase"/>
    <property type="match status" value="1"/>
</dbReference>
<dbReference type="SUPFAM" id="SSF55811">
    <property type="entry name" value="Nudix"/>
    <property type="match status" value="1"/>
</dbReference>
<dbReference type="OrthoDB" id="5417595at2"/>
<gene>
    <name evidence="2" type="ORF">C0099_05220</name>
</gene>
<dbReference type="GO" id="GO:0016787">
    <property type="term" value="F:hydrolase activity"/>
    <property type="evidence" value="ECO:0007669"/>
    <property type="project" value="UniProtKB-KW"/>
</dbReference>
<dbReference type="Proteomes" id="UP000242205">
    <property type="component" value="Chromosome"/>
</dbReference>
<dbReference type="PANTHER" id="PTHR43222:SF2">
    <property type="entry name" value="NUDIX HYDROLASE 23, CHLOROPLASTIC"/>
    <property type="match status" value="1"/>
</dbReference>
<dbReference type="InterPro" id="IPR000086">
    <property type="entry name" value="NUDIX_hydrolase_dom"/>
</dbReference>
<organism evidence="2 3">
    <name type="scientific">Pseudazoarcus pumilus</name>
    <dbReference type="NCBI Taxonomy" id="2067960"/>
    <lineage>
        <taxon>Bacteria</taxon>
        <taxon>Pseudomonadati</taxon>
        <taxon>Pseudomonadota</taxon>
        <taxon>Betaproteobacteria</taxon>
        <taxon>Rhodocyclales</taxon>
        <taxon>Zoogloeaceae</taxon>
        <taxon>Pseudazoarcus</taxon>
    </lineage>
</organism>
<dbReference type="RefSeq" id="WP_102246458.1">
    <property type="nucleotide sequence ID" value="NZ_CP025682.1"/>
</dbReference>
<dbReference type="Pfam" id="PF14803">
    <property type="entry name" value="Zn_ribbon_Nudix"/>
    <property type="match status" value="1"/>
</dbReference>
<keyword evidence="2" id="KW-0378">Hydrolase</keyword>
<evidence type="ECO:0000313" key="3">
    <source>
        <dbReference type="Proteomes" id="UP000242205"/>
    </source>
</evidence>
<dbReference type="InterPro" id="IPR029401">
    <property type="entry name" value="Nudix_N"/>
</dbReference>
<dbReference type="InterPro" id="IPR015797">
    <property type="entry name" value="NUDIX_hydrolase-like_dom_sf"/>
</dbReference>
<protein>
    <submittedName>
        <fullName evidence="2">NUDIX hydrolase</fullName>
    </submittedName>
</protein>
<keyword evidence="3" id="KW-1185">Reference proteome</keyword>
<dbReference type="KEGG" id="atw:C0099_05220"/>
<dbReference type="PROSITE" id="PS51462">
    <property type="entry name" value="NUDIX"/>
    <property type="match status" value="1"/>
</dbReference>
<name>A0A2I6S553_9RHOO</name>
<feature type="domain" description="Nudix hydrolase" evidence="1">
    <location>
        <begin position="36"/>
        <end position="159"/>
    </location>
</feature>
<dbReference type="Pfam" id="PF00293">
    <property type="entry name" value="NUDIX"/>
    <property type="match status" value="1"/>
</dbReference>
<dbReference type="AlphaFoldDB" id="A0A2I6S553"/>
<reference evidence="2 3" key="1">
    <citation type="submission" date="2018-01" db="EMBL/GenBank/DDBJ databases">
        <authorList>
            <person name="Fu G.-Y."/>
        </authorList>
    </citation>
    <scope>NUCLEOTIDE SEQUENCE [LARGE SCALE GENOMIC DNA]</scope>
    <source>
        <strain evidence="2 3">SY39</strain>
    </source>
</reference>
<dbReference type="EMBL" id="CP025682">
    <property type="protein sequence ID" value="AUN94388.1"/>
    <property type="molecule type" value="Genomic_DNA"/>
</dbReference>